<keyword evidence="2" id="KW-1133">Transmembrane helix</keyword>
<dbReference type="Proteomes" id="UP001164929">
    <property type="component" value="Chromosome 11"/>
</dbReference>
<feature type="compositionally biased region" description="Basic residues" evidence="1">
    <location>
        <begin position="482"/>
        <end position="493"/>
    </location>
</feature>
<keyword evidence="2" id="KW-0472">Membrane</keyword>
<dbReference type="GO" id="GO:0009416">
    <property type="term" value="P:response to light stimulus"/>
    <property type="evidence" value="ECO:0007669"/>
    <property type="project" value="TreeGrafter"/>
</dbReference>
<feature type="region of interest" description="Disordered" evidence="1">
    <location>
        <begin position="460"/>
        <end position="635"/>
    </location>
</feature>
<reference evidence="3" key="1">
    <citation type="journal article" date="2023" name="Mol. Ecol. Resour.">
        <title>Chromosome-level genome assembly of a triploid poplar Populus alba 'Berolinensis'.</title>
        <authorList>
            <person name="Chen S."/>
            <person name="Yu Y."/>
            <person name="Wang X."/>
            <person name="Wang S."/>
            <person name="Zhang T."/>
            <person name="Zhou Y."/>
            <person name="He R."/>
            <person name="Meng N."/>
            <person name="Wang Y."/>
            <person name="Liu W."/>
            <person name="Liu Z."/>
            <person name="Liu J."/>
            <person name="Guo Q."/>
            <person name="Huang H."/>
            <person name="Sederoff R.R."/>
            <person name="Wang G."/>
            <person name="Qu G."/>
            <person name="Chen S."/>
        </authorList>
    </citation>
    <scope>NUCLEOTIDE SEQUENCE</scope>
    <source>
        <strain evidence="3">SC-2020</strain>
    </source>
</reference>
<feature type="region of interest" description="Disordered" evidence="1">
    <location>
        <begin position="1231"/>
        <end position="1264"/>
    </location>
</feature>
<evidence type="ECO:0000313" key="4">
    <source>
        <dbReference type="Proteomes" id="UP001164929"/>
    </source>
</evidence>
<proteinExistence type="predicted"/>
<feature type="region of interest" description="Disordered" evidence="1">
    <location>
        <begin position="1000"/>
        <end position="1094"/>
    </location>
</feature>
<keyword evidence="4" id="KW-1185">Reference proteome</keyword>
<feature type="compositionally biased region" description="Basic and acidic residues" evidence="1">
    <location>
        <begin position="523"/>
        <end position="533"/>
    </location>
</feature>
<name>A0AAD6M6P2_9ROSI</name>
<evidence type="ECO:0000313" key="3">
    <source>
        <dbReference type="EMBL" id="KAJ6979978.1"/>
    </source>
</evidence>
<feature type="compositionally biased region" description="Polar residues" evidence="1">
    <location>
        <begin position="380"/>
        <end position="410"/>
    </location>
</feature>
<feature type="compositionally biased region" description="Polar residues" evidence="1">
    <location>
        <begin position="900"/>
        <end position="920"/>
    </location>
</feature>
<feature type="compositionally biased region" description="Basic and acidic residues" evidence="1">
    <location>
        <begin position="621"/>
        <end position="635"/>
    </location>
</feature>
<feature type="compositionally biased region" description="Basic residues" evidence="1">
    <location>
        <begin position="594"/>
        <end position="608"/>
    </location>
</feature>
<feature type="region of interest" description="Disordered" evidence="1">
    <location>
        <begin position="742"/>
        <end position="762"/>
    </location>
</feature>
<feature type="compositionally biased region" description="Basic and acidic residues" evidence="1">
    <location>
        <begin position="963"/>
        <end position="973"/>
    </location>
</feature>
<comment type="caution">
    <text evidence="3">The sequence shown here is derived from an EMBL/GenBank/DDBJ whole genome shotgun (WGS) entry which is preliminary data.</text>
</comment>
<gene>
    <name evidence="3" type="ORF">NC653_027953</name>
</gene>
<dbReference type="GO" id="GO:0045893">
    <property type="term" value="P:positive regulation of DNA-templated transcription"/>
    <property type="evidence" value="ECO:0007669"/>
    <property type="project" value="TreeGrafter"/>
</dbReference>
<feature type="transmembrane region" description="Helical" evidence="2">
    <location>
        <begin position="56"/>
        <end position="76"/>
    </location>
</feature>
<feature type="compositionally biased region" description="Polar residues" evidence="1">
    <location>
        <begin position="609"/>
        <end position="620"/>
    </location>
</feature>
<feature type="region of interest" description="Disordered" evidence="1">
    <location>
        <begin position="1"/>
        <end position="21"/>
    </location>
</feature>
<dbReference type="PANTHER" id="PTHR31008">
    <property type="entry name" value="COP1-INTERACTING PROTEIN-RELATED"/>
    <property type="match status" value="1"/>
</dbReference>
<feature type="compositionally biased region" description="Basic and acidic residues" evidence="1">
    <location>
        <begin position="780"/>
        <end position="791"/>
    </location>
</feature>
<feature type="region of interest" description="Disordered" evidence="1">
    <location>
        <begin position="1136"/>
        <end position="1173"/>
    </location>
</feature>
<protein>
    <submittedName>
        <fullName evidence="3">COP1-interacting protein 7-like</fullName>
    </submittedName>
</protein>
<feature type="compositionally biased region" description="Polar residues" evidence="1">
    <location>
        <begin position="948"/>
        <end position="962"/>
    </location>
</feature>
<keyword evidence="2" id="KW-0812">Transmembrane</keyword>
<accession>A0AAD6M6P2</accession>
<feature type="region of interest" description="Disordered" evidence="1">
    <location>
        <begin position="375"/>
        <end position="423"/>
    </location>
</feature>
<evidence type="ECO:0000256" key="2">
    <source>
        <dbReference type="SAM" id="Phobius"/>
    </source>
</evidence>
<feature type="region of interest" description="Disordered" evidence="1">
    <location>
        <begin position="780"/>
        <end position="801"/>
    </location>
</feature>
<dbReference type="EMBL" id="JAQIZT010000011">
    <property type="protein sequence ID" value="KAJ6979978.1"/>
    <property type="molecule type" value="Genomic_DNA"/>
</dbReference>
<dbReference type="PANTHER" id="PTHR31008:SF4">
    <property type="entry name" value="COP1-INTERACTING PROTEIN 7"/>
    <property type="match status" value="1"/>
</dbReference>
<feature type="region of interest" description="Disordered" evidence="1">
    <location>
        <begin position="900"/>
        <end position="973"/>
    </location>
</feature>
<feature type="compositionally biased region" description="Basic residues" evidence="1">
    <location>
        <begin position="534"/>
        <end position="548"/>
    </location>
</feature>
<organism evidence="3 4">
    <name type="scientific">Populus alba x Populus x berolinensis</name>
    <dbReference type="NCBI Taxonomy" id="444605"/>
    <lineage>
        <taxon>Eukaryota</taxon>
        <taxon>Viridiplantae</taxon>
        <taxon>Streptophyta</taxon>
        <taxon>Embryophyta</taxon>
        <taxon>Tracheophyta</taxon>
        <taxon>Spermatophyta</taxon>
        <taxon>Magnoliopsida</taxon>
        <taxon>eudicotyledons</taxon>
        <taxon>Gunneridae</taxon>
        <taxon>Pentapetalae</taxon>
        <taxon>rosids</taxon>
        <taxon>fabids</taxon>
        <taxon>Malpighiales</taxon>
        <taxon>Salicaceae</taxon>
        <taxon>Saliceae</taxon>
        <taxon>Populus</taxon>
    </lineage>
</organism>
<sequence>MEPTSFKQNHHHNTPIQHPSPSVILASSSALNLASKYYMQLSKHVTTNQTVKSAPLALTLFDSLSLSLSLFLVFFLTMDSRTLLDHALFPLTPTRTRCDLVIYAGGVNEKLASGLLEPFLQHLKTAKDQISRGGYSISLRPLSPNAFWFTKATLQRFVWFVSSPEVLERFVTIETELEQIESSVQSNELFNADAEGMLGTMFFVRWNGTWLKLNLNNLVTSHIAVDMSFLYIGAAGNYQKSSASSKSNEDHSGGSNGVQEENSKVRLQRALESRKAVLRKEQAMAYARALVTGFEPDCINDLIFFADAFGASRLREACINFMELCKKKNQDRLWMDELAAMQASQLELPYLKTSGIVLAGEENYPGQIGGLSGGKHNGSIDASDSATSLGSLDLNQDSGLPTSAQMQSTDGKAHMPMPWPNHHPQYKHNFQGPVFQQMSPYQGYLFPGMQVGSPYFPGNMQWPPNVDDSSFGQDWEPDNREKHKSSSRKKKSSRQKELQASNQDESTEPSDSSSETESDENLQSDKKQASVDKMHRKRHGKKSSRKVVIRNINYITSTKDGEKGSMSDSTSDEGGFIDGEALKQQVQEAVGSLGRRHKSTSRHHKKSQRSTVDGSNGATDQEGKNITENNREGEKVEHWGAFQSLLMQDRCLDSFGIEPHPPQVHRDDFTAKGYEEGRSLEFNLESEGIRKQRALANDSFIAAKRGPGNKGESRVENFEASANGHPVMNKRDSTYEELLFSQRAGESGNLPRPTVADYSTESPLIKSQKEGDWFISSQLDRDDHRDHKPFSDDYDSSLTGEHFRSEKNKKEVLADDSFMIQARPLVDDQSDSLLRTDMSIAPDVIEATLYENGMREISHDKSEAFDVYEPDDLYMVLGRDSAAEHALPSWTPEMDYETNTAQDKLPSNSMGTNGKTNVNSGGKVDGKEVRSKVPNGSLGRSKSDIMSRTKKPTSASRTTLPKSKSEKEEANRKRMEELLIQRQKRIAERNAAGIIPATSRRIPAGKVSTSTSIKNEKPKTKSPSQETKKPLFRSSTIDRLATARATTKSPSTELKAAQPKKANLKANGLAQKAAGADNKKPPNTVKSDVNRKKVGTVARAEKPADLLPMQAAQSADEIDGFKDIKELQSVASTENNAGNMISAGNLDDKGCNGDSLHMDSSSPHNHSRAGDEGFSKVAPGVFEDIETSDNHGEYISETIIHPVPESPNRALNPCAVDIRENGAFSEILESPEKSEIEISTPPPDEINPEPIHSRKKWNSEDNSPKVAKGFRKLLLFGRKGRASAAN</sequence>
<feature type="region of interest" description="Disordered" evidence="1">
    <location>
        <begin position="242"/>
        <end position="263"/>
    </location>
</feature>
<evidence type="ECO:0000256" key="1">
    <source>
        <dbReference type="SAM" id="MobiDB-lite"/>
    </source>
</evidence>